<reference evidence="1 2" key="1">
    <citation type="submission" date="2024-01" db="EMBL/GenBank/DDBJ databases">
        <title>Uliginosibacterium soil sp. nov.</title>
        <authorList>
            <person name="Lv Y."/>
        </authorList>
    </citation>
    <scope>NUCLEOTIDE SEQUENCE [LARGE SCALE GENOMIC DNA]</scope>
    <source>
        <strain evidence="1 2">H3</strain>
    </source>
</reference>
<dbReference type="InterPro" id="IPR007729">
    <property type="entry name" value="DGOK"/>
</dbReference>
<proteinExistence type="predicted"/>
<dbReference type="Proteomes" id="UP001331561">
    <property type="component" value="Unassembled WGS sequence"/>
</dbReference>
<sequence>MTSLVAIDWGSSNRRASLLRDGVVVDRHHDAEGVLTCGGDFAASLDALLARWPELPADAPVLMSGMIGSRSGWVEAPYVPCPARLDALGTQLIEVPRDDRFASLSSRRICIVPGVCQYDEPDVMRGEEIQILGSMLLGGGDGIYVLPGTHSKWVIVENGCVTRFRSFMTGELFALLGKHSSLASLLGADNASEDMAAFRAGAAAAAGGGLSHRLFGLRASVLLGAQGAASSQSWLSGLLIGAEWHDPHVRAWIRSAATAATDGEVRIVGEAHLAHLYAHVAESIGASVRGFAPEASFLAAIQHLWSSGS</sequence>
<comment type="caution">
    <text evidence="1">The sequence shown here is derived from an EMBL/GenBank/DDBJ whole genome shotgun (WGS) entry which is preliminary data.</text>
</comment>
<dbReference type="EMBL" id="JAYXHS010000003">
    <property type="protein sequence ID" value="MEC5387097.1"/>
    <property type="molecule type" value="Genomic_DNA"/>
</dbReference>
<dbReference type="Gene3D" id="3.30.420.310">
    <property type="entry name" value="2-keto-3-deoxy-galactonokinase, C-terminal domain"/>
    <property type="match status" value="1"/>
</dbReference>
<organism evidence="1 2">
    <name type="scientific">Uliginosibacterium silvisoli</name>
    <dbReference type="NCBI Taxonomy" id="3114758"/>
    <lineage>
        <taxon>Bacteria</taxon>
        <taxon>Pseudomonadati</taxon>
        <taxon>Pseudomonadota</taxon>
        <taxon>Betaproteobacteria</taxon>
        <taxon>Rhodocyclales</taxon>
        <taxon>Zoogloeaceae</taxon>
        <taxon>Uliginosibacterium</taxon>
    </lineage>
</organism>
<protein>
    <submittedName>
        <fullName evidence="1">2-dehydro-3-deoxygalactonokinase</fullName>
    </submittedName>
</protein>
<dbReference type="Gene3D" id="3.30.420.300">
    <property type="entry name" value="2-keto-3-deoxy-galactonokinase, substrate binding domain"/>
    <property type="match status" value="1"/>
</dbReference>
<dbReference type="RefSeq" id="WP_327600076.1">
    <property type="nucleotide sequence ID" value="NZ_JAYXHS010000003.1"/>
</dbReference>
<dbReference type="Pfam" id="PF05035">
    <property type="entry name" value="DGOK"/>
    <property type="match status" value="1"/>
</dbReference>
<dbReference type="InterPro" id="IPR042257">
    <property type="entry name" value="DGOK_C"/>
</dbReference>
<dbReference type="InterPro" id="IPR042258">
    <property type="entry name" value="DGOK_N"/>
</dbReference>
<keyword evidence="2" id="KW-1185">Reference proteome</keyword>
<gene>
    <name evidence="1" type="ORF">VVD49_15315</name>
</gene>
<accession>A0ABU6K6I0</accession>
<evidence type="ECO:0000313" key="1">
    <source>
        <dbReference type="EMBL" id="MEC5387097.1"/>
    </source>
</evidence>
<name>A0ABU6K6I0_9RHOO</name>
<evidence type="ECO:0000313" key="2">
    <source>
        <dbReference type="Proteomes" id="UP001331561"/>
    </source>
</evidence>